<keyword evidence="2" id="KW-1185">Reference proteome</keyword>
<sequence length="35" mass="4142">MSKNVPWAENNLNSMHVNDLRHIMAKLFWSPSEMI</sequence>
<evidence type="ECO:0000313" key="1">
    <source>
        <dbReference type="EMBL" id="KGO73295.1"/>
    </source>
</evidence>
<name>A0A0A2L9K6_PENIT</name>
<accession>A0A0A2L9K6</accession>
<evidence type="ECO:0000313" key="2">
    <source>
        <dbReference type="Proteomes" id="UP000030104"/>
    </source>
</evidence>
<protein>
    <submittedName>
        <fullName evidence="1">Uncharacterized protein</fullName>
    </submittedName>
</protein>
<comment type="caution">
    <text evidence="1">The sequence shown here is derived from an EMBL/GenBank/DDBJ whole genome shotgun (WGS) entry which is preliminary data.</text>
</comment>
<gene>
    <name evidence="1" type="ORF">PITC_085940</name>
</gene>
<organism evidence="1 2">
    <name type="scientific">Penicillium italicum</name>
    <name type="common">Blue mold</name>
    <dbReference type="NCBI Taxonomy" id="40296"/>
    <lineage>
        <taxon>Eukaryota</taxon>
        <taxon>Fungi</taxon>
        <taxon>Dikarya</taxon>
        <taxon>Ascomycota</taxon>
        <taxon>Pezizomycotina</taxon>
        <taxon>Eurotiomycetes</taxon>
        <taxon>Eurotiomycetidae</taxon>
        <taxon>Eurotiales</taxon>
        <taxon>Aspergillaceae</taxon>
        <taxon>Penicillium</taxon>
    </lineage>
</organism>
<proteinExistence type="predicted"/>
<dbReference type="HOGENOM" id="CLU_3368677_0_0_1"/>
<dbReference type="Proteomes" id="UP000030104">
    <property type="component" value="Unassembled WGS sequence"/>
</dbReference>
<dbReference type="EMBL" id="JQGA01000829">
    <property type="protein sequence ID" value="KGO73295.1"/>
    <property type="molecule type" value="Genomic_DNA"/>
</dbReference>
<dbReference type="AlphaFoldDB" id="A0A0A2L9K6"/>
<reference evidence="1 2" key="1">
    <citation type="journal article" date="2015" name="Mol. Plant Microbe Interact.">
        <title>Genome, transcriptome, and functional analyses of Penicillium expansum provide new insights into secondary metabolism and pathogenicity.</title>
        <authorList>
            <person name="Ballester A.R."/>
            <person name="Marcet-Houben M."/>
            <person name="Levin E."/>
            <person name="Sela N."/>
            <person name="Selma-Lazaro C."/>
            <person name="Carmona L."/>
            <person name="Wisniewski M."/>
            <person name="Droby S."/>
            <person name="Gonzalez-Candelas L."/>
            <person name="Gabaldon T."/>
        </authorList>
    </citation>
    <scope>NUCLEOTIDE SEQUENCE [LARGE SCALE GENOMIC DNA]</scope>
    <source>
        <strain evidence="1 2">PHI-1</strain>
    </source>
</reference>